<comment type="caution">
    <text evidence="1">The sequence shown here is derived from an EMBL/GenBank/DDBJ whole genome shotgun (WGS) entry which is preliminary data.</text>
</comment>
<keyword evidence="2" id="KW-1185">Reference proteome</keyword>
<dbReference type="AlphaFoldDB" id="L8WJB2"/>
<organism evidence="1 2">
    <name type="scientific">Thanatephorus cucumeris (strain AG1-IA)</name>
    <name type="common">Rice sheath blight fungus</name>
    <name type="synonym">Rhizoctonia solani</name>
    <dbReference type="NCBI Taxonomy" id="983506"/>
    <lineage>
        <taxon>Eukaryota</taxon>
        <taxon>Fungi</taxon>
        <taxon>Dikarya</taxon>
        <taxon>Basidiomycota</taxon>
        <taxon>Agaricomycotina</taxon>
        <taxon>Agaricomycetes</taxon>
        <taxon>Cantharellales</taxon>
        <taxon>Ceratobasidiaceae</taxon>
        <taxon>Rhizoctonia</taxon>
        <taxon>Rhizoctonia solani AG-1</taxon>
    </lineage>
</organism>
<protein>
    <submittedName>
        <fullName evidence="1">Uncharacterized protein</fullName>
    </submittedName>
</protein>
<dbReference type="Proteomes" id="UP000011668">
    <property type="component" value="Unassembled WGS sequence"/>
</dbReference>
<dbReference type="EMBL" id="AFRT01002981">
    <property type="protein sequence ID" value="ELU36903.1"/>
    <property type="molecule type" value="Genomic_DNA"/>
</dbReference>
<evidence type="ECO:0000313" key="2">
    <source>
        <dbReference type="Proteomes" id="UP000011668"/>
    </source>
</evidence>
<dbReference type="HOGENOM" id="CLU_1482972_0_0_1"/>
<name>L8WJB2_THACA</name>
<gene>
    <name evidence="1" type="ORF">AG1IA_09067</name>
</gene>
<evidence type="ECO:0000313" key="1">
    <source>
        <dbReference type="EMBL" id="ELU36903.1"/>
    </source>
</evidence>
<sequence>MRYLLYSSTFHCPFEVRLCQEELTIGEDVHTLVWCCLLPSCFATKPKYCFRALRSAMRRNRPSRTPSRNLDRRPDTCHVTMLTFLLSRFQIAHPASSGAQLFQLPVDTTLHLCDYYLGPPHHLVAVGGLPQPSTQCNYLRVPGYTSVMEDETQTCALRETLAVLERARNQESVIRYCTHRNI</sequence>
<reference evidence="1 2" key="1">
    <citation type="journal article" date="2013" name="Nat. Commun.">
        <title>The evolution and pathogenic mechanisms of the rice sheath blight pathogen.</title>
        <authorList>
            <person name="Zheng A."/>
            <person name="Lin R."/>
            <person name="Xu L."/>
            <person name="Qin P."/>
            <person name="Tang C."/>
            <person name="Ai P."/>
            <person name="Zhang D."/>
            <person name="Liu Y."/>
            <person name="Sun Z."/>
            <person name="Feng H."/>
            <person name="Wang Y."/>
            <person name="Chen Y."/>
            <person name="Liang X."/>
            <person name="Fu R."/>
            <person name="Li Q."/>
            <person name="Zhang J."/>
            <person name="Yu X."/>
            <person name="Xie Z."/>
            <person name="Ding L."/>
            <person name="Guan P."/>
            <person name="Tang J."/>
            <person name="Liang Y."/>
            <person name="Wang S."/>
            <person name="Deng Q."/>
            <person name="Li S."/>
            <person name="Zhu J."/>
            <person name="Wang L."/>
            <person name="Liu H."/>
            <person name="Li P."/>
        </authorList>
    </citation>
    <scope>NUCLEOTIDE SEQUENCE [LARGE SCALE GENOMIC DNA]</scope>
    <source>
        <strain evidence="2">AG-1 IA</strain>
    </source>
</reference>
<accession>L8WJB2</accession>
<proteinExistence type="predicted"/>